<name>A0A1I7YH56_9BILA</name>
<organism evidence="2 3">
    <name type="scientific">Steinernema glaseri</name>
    <dbReference type="NCBI Taxonomy" id="37863"/>
    <lineage>
        <taxon>Eukaryota</taxon>
        <taxon>Metazoa</taxon>
        <taxon>Ecdysozoa</taxon>
        <taxon>Nematoda</taxon>
        <taxon>Chromadorea</taxon>
        <taxon>Rhabditida</taxon>
        <taxon>Tylenchina</taxon>
        <taxon>Panagrolaimomorpha</taxon>
        <taxon>Strongyloidoidea</taxon>
        <taxon>Steinernematidae</taxon>
        <taxon>Steinernema</taxon>
    </lineage>
</organism>
<reference evidence="3" key="1">
    <citation type="submission" date="2016-11" db="UniProtKB">
        <authorList>
            <consortium name="WormBaseParasite"/>
        </authorList>
    </citation>
    <scope>IDENTIFICATION</scope>
</reference>
<dbReference type="AlphaFoldDB" id="A0A1I7YH56"/>
<protein>
    <submittedName>
        <fullName evidence="3">Uncharacterized protein</fullName>
    </submittedName>
</protein>
<evidence type="ECO:0000313" key="3">
    <source>
        <dbReference type="WBParaSite" id="L893_g16070.t1"/>
    </source>
</evidence>
<sequence>MDSPKESSMLDMVLASYSRLGEFMNTKVTSGGQSGEEGFMSRMGGCIPLGRRMGQKKVAYLRHRDMSRKVALWQRPRAPKIMENPNTDFFYLLGRKTKMRWRHLVATRTKRSMVAGECVIAVEKNNTAVAGMSNDGLRGAPNDQKEPGYCRESYAGRFQDPRAGPQIRRFLTLSLRSGRHSTSNPCNALSLGNDPTKGKHCCLSGRSLQFANVRPLHSSESFRRNPLTRGDEEESRKQRKLSPLEKCSICIRNRATGPVTFVLRSWSMHASC</sequence>
<evidence type="ECO:0000313" key="2">
    <source>
        <dbReference type="Proteomes" id="UP000095287"/>
    </source>
</evidence>
<keyword evidence="2" id="KW-1185">Reference proteome</keyword>
<dbReference type="Proteomes" id="UP000095287">
    <property type="component" value="Unplaced"/>
</dbReference>
<dbReference type="WBParaSite" id="L893_g16070.t1">
    <property type="protein sequence ID" value="L893_g16070.t1"/>
    <property type="gene ID" value="L893_g16070"/>
</dbReference>
<accession>A0A1I7YH56</accession>
<proteinExistence type="predicted"/>
<feature type="region of interest" description="Disordered" evidence="1">
    <location>
        <begin position="215"/>
        <end position="239"/>
    </location>
</feature>
<evidence type="ECO:0000256" key="1">
    <source>
        <dbReference type="SAM" id="MobiDB-lite"/>
    </source>
</evidence>